<proteinExistence type="inferred from homology"/>
<evidence type="ECO:0000256" key="27">
    <source>
        <dbReference type="HAMAP-Rule" id="MF_03216"/>
    </source>
</evidence>
<dbReference type="EC" id="2.1.1.17" evidence="27"/>
<organism evidence="29">
    <name type="scientific">Pundamilia nyererei</name>
    <dbReference type="NCBI Taxonomy" id="303518"/>
    <lineage>
        <taxon>Eukaryota</taxon>
        <taxon>Metazoa</taxon>
        <taxon>Chordata</taxon>
        <taxon>Craniata</taxon>
        <taxon>Vertebrata</taxon>
        <taxon>Euteleostomi</taxon>
        <taxon>Actinopterygii</taxon>
        <taxon>Neopterygii</taxon>
        <taxon>Teleostei</taxon>
        <taxon>Neoteleostei</taxon>
        <taxon>Acanthomorphata</taxon>
        <taxon>Ovalentaria</taxon>
        <taxon>Cichlomorphae</taxon>
        <taxon>Cichliformes</taxon>
        <taxon>Cichlidae</taxon>
        <taxon>African cichlids</taxon>
        <taxon>Pseudocrenilabrinae</taxon>
        <taxon>Haplochromini</taxon>
        <taxon>Pundamilia</taxon>
    </lineage>
</organism>
<comment type="catalytic activity">
    <reaction evidence="17">
        <text>1,2-di-(9Z,12Z-octadecadienoyl)-sn-glycero-3-phosphoethanolamine + S-adenosyl-L-methionine = 1,2-di-(9Z,12Z-octadecadienoyl)-sn-glycero-3-phospho-N-methylethanolamine + S-adenosyl-L-homocysteine + H(+)</text>
        <dbReference type="Rhea" id="RHEA:70739"/>
        <dbReference type="ChEBI" id="CHEBI:15378"/>
        <dbReference type="ChEBI" id="CHEBI:57856"/>
        <dbReference type="ChEBI" id="CHEBI:59789"/>
        <dbReference type="ChEBI" id="CHEBI:172403"/>
        <dbReference type="ChEBI" id="CHEBI:189848"/>
    </reaction>
    <physiologicalReaction direction="left-to-right" evidence="17">
        <dbReference type="Rhea" id="RHEA:70740"/>
    </physiologicalReaction>
</comment>
<reference evidence="29" key="1">
    <citation type="submission" date="2023-09" db="UniProtKB">
        <authorList>
            <consortium name="Ensembl"/>
        </authorList>
    </citation>
    <scope>IDENTIFICATION</scope>
</reference>
<dbReference type="PANTHER" id="PTHR15458">
    <property type="entry name" value="PHOSPHATIDYLETHANOLAMINE N-METHYLTRANSFERASE"/>
    <property type="match status" value="1"/>
</dbReference>
<comment type="catalytic activity">
    <reaction evidence="15">
        <text>1-hexadecanoyl-2-(4Z,7Z,10Z,13Z,16Z,19Z-docosahexaenoyl)-sn-glycero-3-phospho-N,N-dimethylethanolamine + S-adenosyl-L-methionine = 1-hexadecanoyl-2-(4Z,7Z,10Z,13Z,16Z,19Z-docosahexaenoyl)-sn-glycero-3-phosphocholine + S-adenosyl-L-homocysteine + H(+)</text>
        <dbReference type="Rhea" id="RHEA:70771"/>
        <dbReference type="ChEBI" id="CHEBI:15378"/>
        <dbReference type="ChEBI" id="CHEBI:57856"/>
        <dbReference type="ChEBI" id="CHEBI:59789"/>
        <dbReference type="ChEBI" id="CHEBI:74963"/>
        <dbReference type="ChEBI" id="CHEBI:189862"/>
    </reaction>
    <physiologicalReaction direction="left-to-right" evidence="15">
        <dbReference type="Rhea" id="RHEA:70772"/>
    </physiologicalReaction>
</comment>
<name>A0A3B4FFF0_9CICH</name>
<accession>A0A3B4FFF0</accession>
<evidence type="ECO:0000256" key="23">
    <source>
        <dbReference type="ARBA" id="ARBA00051880"/>
    </source>
</evidence>
<evidence type="ECO:0000256" key="15">
    <source>
        <dbReference type="ARBA" id="ARBA00050433"/>
    </source>
</evidence>
<dbReference type="PANTHER" id="PTHR15458:SF5">
    <property type="entry name" value="PHOSPHATIDYLETHANOLAMINE N-METHYLTRANSFERASE"/>
    <property type="match status" value="1"/>
</dbReference>
<dbReference type="Gene3D" id="1.20.120.1630">
    <property type="match status" value="1"/>
</dbReference>
<dbReference type="STRING" id="303518.ENSPNYP00000007841"/>
<comment type="catalytic activity">
    <reaction evidence="21">
        <text>1,2-di-(9Z,12Z-octadecadienoyl)-sn-glycero-3-phospho-N,N-dimethylethanolamine + S-adenosyl-L-methionine = 1,2-di-(9Z,12Z-octadecadienoyl)-sn-glycero-3-phosphocholine + S-adenosyl-L-homocysteine + H(+)</text>
        <dbReference type="Rhea" id="RHEA:70747"/>
        <dbReference type="ChEBI" id="CHEBI:15378"/>
        <dbReference type="ChEBI" id="CHEBI:42027"/>
        <dbReference type="ChEBI" id="CHEBI:57856"/>
        <dbReference type="ChEBI" id="CHEBI:59789"/>
        <dbReference type="ChEBI" id="CHEBI:189849"/>
    </reaction>
    <physiologicalReaction direction="left-to-right" evidence="21">
        <dbReference type="Rhea" id="RHEA:70748"/>
    </physiologicalReaction>
</comment>
<feature type="topological domain" description="Lumenal" evidence="27">
    <location>
        <begin position="75"/>
        <end position="86"/>
    </location>
</feature>
<comment type="pathway">
    <text evidence="2">Lipid metabolism.</text>
</comment>
<evidence type="ECO:0000256" key="26">
    <source>
        <dbReference type="ARBA" id="ARBA00052148"/>
    </source>
</evidence>
<gene>
    <name evidence="27 29" type="primary">PEMT</name>
    <name evidence="31" type="synonym">pemt</name>
</gene>
<evidence type="ECO:0000256" key="25">
    <source>
        <dbReference type="ARBA" id="ARBA00052126"/>
    </source>
</evidence>
<keyword evidence="11 27" id="KW-0496">Mitochondrion</keyword>
<dbReference type="GO" id="GO:0004608">
    <property type="term" value="F:phosphatidylethanolamine N-methyltransferase activity"/>
    <property type="evidence" value="ECO:0007669"/>
    <property type="project" value="UniProtKB-UniRule"/>
</dbReference>
<keyword evidence="6 27" id="KW-0949">S-adenosyl-L-methionine</keyword>
<comment type="similarity">
    <text evidence="27">Belongs to the class VI-like SAM-binding methyltransferase superfamily. PEMT/PEM2 methyltransferase family.</text>
</comment>
<dbReference type="EC" id="2.1.1.71" evidence="27"/>
<evidence type="ECO:0000256" key="16">
    <source>
        <dbReference type="ARBA" id="ARBA00050744"/>
    </source>
</evidence>
<dbReference type="PIRSF" id="PIRSF005444">
    <property type="entry name" value="PEMT"/>
    <property type="match status" value="1"/>
</dbReference>
<feature type="topological domain" description="Cytoplasmic" evidence="27">
    <location>
        <begin position="220"/>
        <end position="239"/>
    </location>
</feature>
<dbReference type="Pfam" id="PF04191">
    <property type="entry name" value="PEMT"/>
    <property type="match status" value="1"/>
</dbReference>
<feature type="intramembrane region" description="Helical" evidence="27">
    <location>
        <begin position="54"/>
        <end position="74"/>
    </location>
</feature>
<dbReference type="GO" id="GO:0006656">
    <property type="term" value="P:phosphatidylcholine biosynthetic process"/>
    <property type="evidence" value="ECO:0007669"/>
    <property type="project" value="UniProtKB-UniRule"/>
</dbReference>
<evidence type="ECO:0000256" key="21">
    <source>
        <dbReference type="ARBA" id="ARBA00051451"/>
    </source>
</evidence>
<evidence type="ECO:0000313" key="31">
    <source>
        <dbReference type="RefSeq" id="XP_005721916.1"/>
    </source>
</evidence>
<dbReference type="GO" id="GO:0032259">
    <property type="term" value="P:methylation"/>
    <property type="evidence" value="ECO:0007669"/>
    <property type="project" value="UniProtKB-KW"/>
</dbReference>
<evidence type="ECO:0000256" key="17">
    <source>
        <dbReference type="ARBA" id="ARBA00050788"/>
    </source>
</evidence>
<dbReference type="GO" id="GO:0000773">
    <property type="term" value="F:phosphatidyl-N-methylethanolamine N-methyltransferase activity"/>
    <property type="evidence" value="ECO:0007669"/>
    <property type="project" value="UniProtKB-UniRule"/>
</dbReference>
<dbReference type="RefSeq" id="XP_005721916.1">
    <property type="nucleotide sequence ID" value="XM_005721859.1"/>
</dbReference>
<evidence type="ECO:0000256" key="20">
    <source>
        <dbReference type="ARBA" id="ARBA00051210"/>
    </source>
</evidence>
<sequence>MSDSNADAERNDSPATDNHPALLDCCGGLNNVDYSKMDLTLLEAFLKHIHVYDSRLCIAVIAILFNPLFWNVVARWEHRTRRLSGLFGSPYLACCCLGFVIILLNIYRSHSMTVAMKAQARWEVMERTEVFYAGIGLMVFGTLLVVSSFLALGFTGTFLGDYFGILMDEKVTGFPFNITENPMYWGSTANYLGLALIGASPVGLVLTAIVALAYKVAISFEGPFTEQIYRERSLRHKHE</sequence>
<keyword evidence="12 27" id="KW-0472">Membrane</keyword>
<comment type="function">
    <text evidence="27">Catalyzes the three sequential steps of the methylation pathway for the biosynthesis of phosphatidylcholine, a critical and essential component for membrane structure. Uses S-adenosylmethionine (S-adenosyl-L-methionine, SAM or AdoMet) as the methyl group donor for the methylation of phosphatidylethanolamine (1,2-diacyl-sn-glycero-3-phosphoethanolamine, PE) to phosphatidylmonomethylethanolamine (1,2-diacyl-sn-glycero-3-phospho-N-methylethanolamine, PMME), PMME to phosphatidyldimethylethanolamine (1,2-diacyl-sn-glycero-3-phospho-N,N-dimethylethanolamine, PDME), and PDME to phosphatidylcholine (1,2-diacyl-sn-glycero-3-phosphocholine, PC), producing S-adenosyl-L-homocysteine in each step.</text>
</comment>
<evidence type="ECO:0000256" key="5">
    <source>
        <dbReference type="ARBA" id="ARBA00022679"/>
    </source>
</evidence>
<reference evidence="31" key="2">
    <citation type="submission" date="2025-04" db="UniProtKB">
        <authorList>
            <consortium name="RefSeq"/>
        </authorList>
    </citation>
    <scope>IDENTIFICATION</scope>
</reference>
<feature type="topological domain" description="Lumenal" evidence="27">
    <location>
        <begin position="156"/>
        <end position="198"/>
    </location>
</feature>
<dbReference type="PROSITE" id="PS51599">
    <property type="entry name" value="SAM_PEMT_PEM2"/>
    <property type="match status" value="1"/>
</dbReference>
<keyword evidence="13 27" id="KW-0594">Phospholipid biosynthesis</keyword>
<comment type="catalytic activity">
    <reaction evidence="25">
        <text>1,2-di-(9Z,12Z,15Z-octadecatrienoyl)-sn-glycero-3-phosphoethanolamine + S-adenosyl-L-methionine = 1,2-di-(9Z,12Z,15Z-octadecatrienoyl)-sn-glycero-3-phospho-N-methylethanolamine + S-adenosyl-L-homocysteine + H(+)</text>
        <dbReference type="Rhea" id="RHEA:70751"/>
        <dbReference type="ChEBI" id="CHEBI:15378"/>
        <dbReference type="ChEBI" id="CHEBI:57856"/>
        <dbReference type="ChEBI" id="CHEBI:59789"/>
        <dbReference type="ChEBI" id="CHEBI:189858"/>
        <dbReference type="ChEBI" id="CHEBI:189859"/>
    </reaction>
    <physiologicalReaction direction="left-to-right" evidence="25">
        <dbReference type="Rhea" id="RHEA:70752"/>
    </physiologicalReaction>
</comment>
<keyword evidence="10 27" id="KW-0443">Lipid metabolism</keyword>
<dbReference type="InterPro" id="IPR024960">
    <property type="entry name" value="PEMT/MFAP"/>
</dbReference>
<evidence type="ECO:0000256" key="4">
    <source>
        <dbReference type="ARBA" id="ARBA00022603"/>
    </source>
</evidence>
<evidence type="ECO:0000256" key="24">
    <source>
        <dbReference type="ARBA" id="ARBA00051941"/>
    </source>
</evidence>
<dbReference type="HAMAP" id="MF_03216">
    <property type="entry name" value="PLMT"/>
    <property type="match status" value="1"/>
</dbReference>
<keyword evidence="30" id="KW-1185">Reference proteome</keyword>
<dbReference type="UniPathway" id="UPA00753"/>
<comment type="subcellular location">
    <subcellularLocation>
        <location evidence="27">Endoplasmic reticulum membrane</location>
        <topology evidence="27">Multi-pass membrane protein</topology>
    </subcellularLocation>
    <subcellularLocation>
        <location evidence="27">Mitochondrion membrane</location>
        <topology evidence="27">Multi-pass membrane protein</topology>
    </subcellularLocation>
    <text evidence="27">Found in endoplasmic reticulum where most PEMT activity is generated and in mitochondria.</text>
</comment>
<comment type="catalytic activity">
    <reaction evidence="24">
        <text>1,2-di-(9Z-octadecenoyl)-sn-glycero-3-phosphoethanolamine + S-adenosyl-L-methionine = 1,2-di-(9Z-octadecenoyl)-sn-glycero-3-phospho-N-methylethanolamine + S-adenosyl-L-homocysteine + H(+)</text>
        <dbReference type="Rhea" id="RHEA:70619"/>
        <dbReference type="ChEBI" id="CHEBI:15378"/>
        <dbReference type="ChEBI" id="CHEBI:57856"/>
        <dbReference type="ChEBI" id="CHEBI:59789"/>
        <dbReference type="ChEBI" id="CHEBI:74986"/>
        <dbReference type="ChEBI" id="CHEBI:85679"/>
    </reaction>
    <physiologicalReaction direction="left-to-right" evidence="24">
        <dbReference type="Rhea" id="RHEA:70620"/>
    </physiologicalReaction>
</comment>
<dbReference type="GeneTree" id="ENSGT00390000007041"/>
<dbReference type="Ensembl" id="ENSPNYT00000008032.1">
    <property type="protein sequence ID" value="ENSPNYP00000007841.1"/>
    <property type="gene ID" value="ENSPNYG00000006020.1"/>
</dbReference>
<keyword evidence="5 27" id="KW-0808">Transferase</keyword>
<comment type="catalytic activity">
    <reaction evidence="23">
        <text>1,2-di-(9Z,12Z,15Z-octadecatrienoyl)-sn-glycero-3-phospho-N-methylethanolamine + S-adenosyl-L-methionine = 1,2-di-(9Z,12Z,15Z-octadecatrienoyl)-sn-glycero-3-phospho-N,N-dimethylethanolamine + S-adenosyl-L-homocysteine + H(+)</text>
        <dbReference type="Rhea" id="RHEA:70755"/>
        <dbReference type="ChEBI" id="CHEBI:15378"/>
        <dbReference type="ChEBI" id="CHEBI:57856"/>
        <dbReference type="ChEBI" id="CHEBI:59789"/>
        <dbReference type="ChEBI" id="CHEBI:189859"/>
        <dbReference type="ChEBI" id="CHEBI:189860"/>
    </reaction>
    <physiologicalReaction direction="left-to-right" evidence="23">
        <dbReference type="Rhea" id="RHEA:70756"/>
    </physiologicalReaction>
</comment>
<comment type="catalytic activity">
    <reaction evidence="27">
        <text>a 1,2-diacyl-sn-glycero-3-phospho-N-methylethanolamine + S-adenosyl-L-methionine = a 1,2-diacyl-sn-glycero-3-phospho-N,N-dimethylethanolamine + S-adenosyl-L-homocysteine + H(+)</text>
        <dbReference type="Rhea" id="RHEA:32735"/>
        <dbReference type="ChEBI" id="CHEBI:15378"/>
        <dbReference type="ChEBI" id="CHEBI:57856"/>
        <dbReference type="ChEBI" id="CHEBI:59789"/>
        <dbReference type="ChEBI" id="CHEBI:64572"/>
        <dbReference type="ChEBI" id="CHEBI:64573"/>
        <dbReference type="EC" id="2.1.1.71"/>
    </reaction>
</comment>
<evidence type="ECO:0000256" key="12">
    <source>
        <dbReference type="ARBA" id="ARBA00023136"/>
    </source>
</evidence>
<feature type="transmembrane region" description="Helical" evidence="28">
    <location>
        <begin position="130"/>
        <end position="154"/>
    </location>
</feature>
<evidence type="ECO:0000256" key="28">
    <source>
        <dbReference type="SAM" id="Phobius"/>
    </source>
</evidence>
<comment type="catalytic activity">
    <reaction evidence="22">
        <text>1,2-di-(9Z-octadecenoyl)-sn-glycero-3-phospho-N-methylethanolamine + S-adenosyl-L-methionine = 1,2-di-(9Z-octadecenoyl)-sn-glycero-3-phospho-N,N-dimethylethanolamine + S-adenosyl-L-homocysteine + H(+)</text>
        <dbReference type="Rhea" id="RHEA:46112"/>
        <dbReference type="ChEBI" id="CHEBI:15378"/>
        <dbReference type="ChEBI" id="CHEBI:57856"/>
        <dbReference type="ChEBI" id="CHEBI:59789"/>
        <dbReference type="ChEBI" id="CHEBI:85679"/>
        <dbReference type="ChEBI" id="CHEBI:85680"/>
    </reaction>
    <physiologicalReaction direction="left-to-right" evidence="22">
        <dbReference type="Rhea" id="RHEA:46113"/>
    </physiologicalReaction>
</comment>
<protein>
    <recommendedName>
        <fullName evidence="27">Phosphatidylethanolamine N-methyltransferase</fullName>
        <shortName evidence="27">PEAMT</shortName>
        <shortName evidence="27">PEMT</shortName>
        <ecNumber evidence="27">2.1.1.17</ecNumber>
        <ecNumber evidence="27">2.1.1.71</ecNumber>
    </recommendedName>
    <alternativeName>
        <fullName evidence="27">Phospholipid methyltransferase</fullName>
        <shortName evidence="27">PLMT</shortName>
    </alternativeName>
</protein>
<dbReference type="FunFam" id="1.20.120.1630:FF:000005">
    <property type="entry name" value="Phosphatidylethanolamine N-methyltransferase"/>
    <property type="match status" value="1"/>
</dbReference>
<evidence type="ECO:0000256" key="8">
    <source>
        <dbReference type="ARBA" id="ARBA00022824"/>
    </source>
</evidence>
<evidence type="ECO:0000256" key="19">
    <source>
        <dbReference type="ARBA" id="ARBA00050899"/>
    </source>
</evidence>
<dbReference type="GeneID" id="102202039"/>
<keyword evidence="4 27" id="KW-0489">Methyltransferase</keyword>
<evidence type="ECO:0000256" key="22">
    <source>
        <dbReference type="ARBA" id="ARBA00051455"/>
    </source>
</evidence>
<comment type="catalytic activity">
    <reaction evidence="16">
        <text>1-hexadecanoyl-2-(4Z,7Z,10Z,13Z,16Z,19Z-docosahexaenoyl)-sn-glycero-3-phosphoethanolamine + S-adenosyl-L-methionine = 1-hexadecanoyl-2-(4Z,7Z,10Z,13Z,16Z,19Z-docosahexaenoyl)-sn-glycero-3-phospho-N-methylethanolamine + S-adenosyl-L-homocysteine + H(+)</text>
        <dbReference type="Rhea" id="RHEA:70763"/>
        <dbReference type="ChEBI" id="CHEBI:15378"/>
        <dbReference type="ChEBI" id="CHEBI:57856"/>
        <dbReference type="ChEBI" id="CHEBI:59789"/>
        <dbReference type="ChEBI" id="CHEBI:78261"/>
        <dbReference type="ChEBI" id="CHEBI:189861"/>
    </reaction>
    <physiologicalReaction direction="left-to-right" evidence="16">
        <dbReference type="Rhea" id="RHEA:70764"/>
    </physiologicalReaction>
</comment>
<keyword evidence="9 27" id="KW-1133">Transmembrane helix</keyword>
<comment type="catalytic activity">
    <reaction evidence="20">
        <text>1,2-di-(9Z,12Z,15Z-octadecatrienoyl)-sn-glycero-3-phospho-N,N-dimethylethanolamine + S-adenosyl-L-methionine = 1,2-di-(9Z,12Z,15Z-octadecatrienoyl)-sn-glycero-3-phosphocholine + S-adenosyl-L-homocysteine + H(+)</text>
        <dbReference type="Rhea" id="RHEA:70759"/>
        <dbReference type="ChEBI" id="CHEBI:15378"/>
        <dbReference type="ChEBI" id="CHEBI:57856"/>
        <dbReference type="ChEBI" id="CHEBI:59789"/>
        <dbReference type="ChEBI" id="CHEBI:86161"/>
        <dbReference type="ChEBI" id="CHEBI:189860"/>
    </reaction>
    <physiologicalReaction direction="left-to-right" evidence="20">
        <dbReference type="Rhea" id="RHEA:70760"/>
    </physiologicalReaction>
</comment>
<comment type="pathway">
    <text evidence="1 27">Phospholipid metabolism; phosphatidylcholine biosynthesis.</text>
</comment>
<evidence type="ECO:0000256" key="6">
    <source>
        <dbReference type="ARBA" id="ARBA00022691"/>
    </source>
</evidence>
<feature type="binding site" evidence="27">
    <location>
        <begin position="139"/>
        <end position="141"/>
    </location>
    <ligand>
        <name>S-adenosyl-L-methionine</name>
        <dbReference type="ChEBI" id="CHEBI:59789"/>
    </ligand>
</feature>
<comment type="catalytic activity">
    <reaction evidence="26">
        <text>1,2-di-(9Z-octadecenoyl)-sn-glycero-3-phospho-N,N-dimethylethanolamine + S-adenosyl-L-methionine = 1,2-di-(9Z-octadecenoyl)-sn-glycero-3-phosphocholine + S-adenosyl-L-homocysteine + H(+)</text>
        <dbReference type="Rhea" id="RHEA:70623"/>
        <dbReference type="ChEBI" id="CHEBI:15378"/>
        <dbReference type="ChEBI" id="CHEBI:57856"/>
        <dbReference type="ChEBI" id="CHEBI:59789"/>
        <dbReference type="ChEBI" id="CHEBI:74669"/>
        <dbReference type="ChEBI" id="CHEBI:85680"/>
    </reaction>
    <physiologicalReaction direction="left-to-right" evidence="26">
        <dbReference type="Rhea" id="RHEA:70624"/>
    </physiologicalReaction>
</comment>
<comment type="catalytic activity">
    <reaction evidence="27">
        <text>a 1,2-diacyl-sn-glycero-3-phospho-N,N-dimethylethanolamine + S-adenosyl-L-methionine = a 1,2-diacyl-sn-glycero-3-phosphocholine + S-adenosyl-L-homocysteine + H(+)</text>
        <dbReference type="Rhea" id="RHEA:32739"/>
        <dbReference type="ChEBI" id="CHEBI:15378"/>
        <dbReference type="ChEBI" id="CHEBI:57643"/>
        <dbReference type="ChEBI" id="CHEBI:57856"/>
        <dbReference type="ChEBI" id="CHEBI:59789"/>
        <dbReference type="ChEBI" id="CHEBI:64572"/>
    </reaction>
</comment>
<comment type="catalytic activity">
    <reaction evidence="18">
        <text>1,2-di-(9Z,12Z-octadecadienoyl)-sn-glycero-3-phospho-N-methylethanolamine + S-adenosyl-L-methionine = 1,2-di-(9Z,12Z-octadecadienoyl)-sn-glycero-3-phospho-N,N-dimethylethanolamine + S-adenosyl-L-homocysteine + H(+)</text>
        <dbReference type="Rhea" id="RHEA:70743"/>
        <dbReference type="ChEBI" id="CHEBI:15378"/>
        <dbReference type="ChEBI" id="CHEBI:57856"/>
        <dbReference type="ChEBI" id="CHEBI:59789"/>
        <dbReference type="ChEBI" id="CHEBI:189848"/>
        <dbReference type="ChEBI" id="CHEBI:189849"/>
    </reaction>
    <physiologicalReaction direction="left-to-right" evidence="18">
        <dbReference type="Rhea" id="RHEA:70744"/>
    </physiologicalReaction>
</comment>
<evidence type="ECO:0000256" key="18">
    <source>
        <dbReference type="ARBA" id="ARBA00050814"/>
    </source>
</evidence>
<comment type="catalytic activity">
    <reaction evidence="19">
        <text>1-hexadecanoyl-2-(4Z,7Z,10Z,13Z,16Z,19Z-docosahexaenoyl)-sn-glycero-3-phospho-N-methylethanolamine + S-adenosyl-L-methionine = 1-hexadecanoyl-2-(4Z,7Z,10Z,13Z,16Z,19Z-docosahexaenoyl)-sn-glycero-3-phospho-N,N-dimethylethanolamine + S-adenosyl-L-homocysteine + H(+)</text>
        <dbReference type="Rhea" id="RHEA:70767"/>
        <dbReference type="ChEBI" id="CHEBI:15378"/>
        <dbReference type="ChEBI" id="CHEBI:57856"/>
        <dbReference type="ChEBI" id="CHEBI:59789"/>
        <dbReference type="ChEBI" id="CHEBI:189861"/>
        <dbReference type="ChEBI" id="CHEBI:189862"/>
    </reaction>
    <physiologicalReaction direction="left-to-right" evidence="19">
        <dbReference type="Rhea" id="RHEA:70768"/>
    </physiologicalReaction>
</comment>
<evidence type="ECO:0000256" key="11">
    <source>
        <dbReference type="ARBA" id="ARBA00023128"/>
    </source>
</evidence>
<feature type="transmembrane region" description="Helical" evidence="28">
    <location>
        <begin position="88"/>
        <end position="107"/>
    </location>
</feature>
<feature type="topological domain" description="Cytoplasmic" evidence="27">
    <location>
        <begin position="108"/>
        <end position="134"/>
    </location>
</feature>
<feature type="transmembrane region" description="Helical" evidence="28">
    <location>
        <begin position="191"/>
        <end position="214"/>
    </location>
</feature>
<dbReference type="CTD" id="10400"/>
<dbReference type="GO" id="GO:0031966">
    <property type="term" value="C:mitochondrial membrane"/>
    <property type="evidence" value="ECO:0007669"/>
    <property type="project" value="UniProtKB-SubCell"/>
</dbReference>
<comment type="catalytic activity">
    <reaction evidence="27">
        <text>a 1,2-diacyl-sn-glycero-3-phosphoethanolamine + S-adenosyl-L-methionine = a 1,2-diacyl-sn-glycero-3-phospho-N-methylethanolamine + S-adenosyl-L-homocysteine + H(+)</text>
        <dbReference type="Rhea" id="RHEA:11164"/>
        <dbReference type="ChEBI" id="CHEBI:15378"/>
        <dbReference type="ChEBI" id="CHEBI:57856"/>
        <dbReference type="ChEBI" id="CHEBI:59789"/>
        <dbReference type="ChEBI" id="CHEBI:64573"/>
        <dbReference type="ChEBI" id="CHEBI:64612"/>
        <dbReference type="EC" id="2.1.1.17"/>
    </reaction>
</comment>
<dbReference type="AlphaFoldDB" id="A0A3B4FFF0"/>
<keyword evidence="14 27" id="KW-1208">Phospholipid metabolism</keyword>
<keyword evidence="7 27" id="KW-0812">Transmembrane</keyword>
<dbReference type="OrthoDB" id="8300106at2759"/>
<evidence type="ECO:0000313" key="29">
    <source>
        <dbReference type="Ensembl" id="ENSPNYP00000007841.1"/>
    </source>
</evidence>
<evidence type="ECO:0000256" key="1">
    <source>
        <dbReference type="ARBA" id="ARBA00004969"/>
    </source>
</evidence>
<evidence type="ECO:0000256" key="10">
    <source>
        <dbReference type="ARBA" id="ARBA00023098"/>
    </source>
</evidence>
<dbReference type="InterPro" id="IPR007318">
    <property type="entry name" value="Phopholipid_MeTrfase"/>
</dbReference>
<keyword evidence="8 27" id="KW-0256">Endoplasmic reticulum</keyword>
<evidence type="ECO:0000256" key="9">
    <source>
        <dbReference type="ARBA" id="ARBA00022989"/>
    </source>
</evidence>
<evidence type="ECO:0000313" key="30">
    <source>
        <dbReference type="Proteomes" id="UP000695023"/>
    </source>
</evidence>
<evidence type="ECO:0000256" key="2">
    <source>
        <dbReference type="ARBA" id="ARBA00005189"/>
    </source>
</evidence>
<dbReference type="Proteomes" id="UP000695023">
    <property type="component" value="Unplaced"/>
</dbReference>
<keyword evidence="3 27" id="KW-0444">Lipid biosynthesis</keyword>
<feature type="topological domain" description="Lumenal" evidence="27">
    <location>
        <begin position="1"/>
        <end position="53"/>
    </location>
</feature>
<evidence type="ECO:0000256" key="13">
    <source>
        <dbReference type="ARBA" id="ARBA00023209"/>
    </source>
</evidence>
<dbReference type="GO" id="GO:0005789">
    <property type="term" value="C:endoplasmic reticulum membrane"/>
    <property type="evidence" value="ECO:0007669"/>
    <property type="project" value="UniProtKB-SubCell"/>
</dbReference>
<evidence type="ECO:0000256" key="7">
    <source>
        <dbReference type="ARBA" id="ARBA00022692"/>
    </source>
</evidence>
<evidence type="ECO:0000256" key="3">
    <source>
        <dbReference type="ARBA" id="ARBA00022516"/>
    </source>
</evidence>
<feature type="binding site" evidence="27">
    <location>
        <begin position="221"/>
        <end position="222"/>
    </location>
    <ligand>
        <name>S-adenosyl-L-methionine</name>
        <dbReference type="ChEBI" id="CHEBI:59789"/>
    </ligand>
</feature>
<evidence type="ECO:0000256" key="14">
    <source>
        <dbReference type="ARBA" id="ARBA00023264"/>
    </source>
</evidence>
<feature type="transmembrane region" description="Helical" evidence="28">
    <location>
        <begin position="56"/>
        <end position="76"/>
    </location>
</feature>